<dbReference type="InterPro" id="IPR053143">
    <property type="entry name" value="Arylsulfate_ST"/>
</dbReference>
<protein>
    <recommendedName>
        <fullName evidence="2">Arylsulfotransferase</fullName>
    </recommendedName>
</protein>
<evidence type="ECO:0008006" key="2">
    <source>
        <dbReference type="Google" id="ProtNLM"/>
    </source>
</evidence>
<dbReference type="AlphaFoldDB" id="A0A5T0IH68"/>
<dbReference type="EMBL" id="AACBZE010000047">
    <property type="protein sequence ID" value="EAJ8965298.1"/>
    <property type="molecule type" value="Genomic_DNA"/>
</dbReference>
<comment type="caution">
    <text evidence="1">The sequence shown here is derived from an EMBL/GenBank/DDBJ whole genome shotgun (WGS) entry which is preliminary data.</text>
</comment>
<dbReference type="PANTHER" id="PTHR35340">
    <property type="entry name" value="PQQ ENZYME REPEAT PROTEIN-RELATED"/>
    <property type="match status" value="1"/>
</dbReference>
<accession>A0A5T0IH68</accession>
<gene>
    <name evidence="1" type="ORF">E0Z27_08560</name>
</gene>
<dbReference type="InterPro" id="IPR010262">
    <property type="entry name" value="Arylsulfotransferase_bact"/>
</dbReference>
<reference evidence="1" key="1">
    <citation type="submission" date="2019-04" db="EMBL/GenBank/DDBJ databases">
        <authorList>
            <consortium name="NARMS: The National Antimicrobial Resistance Monitoring System"/>
        </authorList>
    </citation>
    <scope>NUCLEOTIDE SEQUENCE</scope>
    <source>
        <strain evidence="1">CVM N18C164</strain>
    </source>
</reference>
<sequence length="178" mass="20502">MKWILGVHKGWNKEFQKYLLQPVDKNGKKIVCDDYSKCPGYENDNGGFDFTWTQHTGWRIDSKSNKRYIYISVFDNGDARGAEQPVFASQKYSRSVIYKIDQQNKTVEQIWEYGKNRGNKWFSPVTSLTQYEPDKDSIMVYSATAGMAFDLSKGVSLGEPKPEIDEFNWGAKEPSVQI</sequence>
<dbReference type="PANTHER" id="PTHR35340:SF10">
    <property type="entry name" value="CYTOPLASMIC PROTEIN"/>
    <property type="match status" value="1"/>
</dbReference>
<name>A0A5T0IH68_CAMJU</name>
<organism evidence="1">
    <name type="scientific">Campylobacter jejuni</name>
    <dbReference type="NCBI Taxonomy" id="197"/>
    <lineage>
        <taxon>Bacteria</taxon>
        <taxon>Pseudomonadati</taxon>
        <taxon>Campylobacterota</taxon>
        <taxon>Epsilonproteobacteria</taxon>
        <taxon>Campylobacterales</taxon>
        <taxon>Campylobacteraceae</taxon>
        <taxon>Campylobacter</taxon>
    </lineage>
</organism>
<dbReference type="GO" id="GO:0004062">
    <property type="term" value="F:aryl sulfotransferase activity"/>
    <property type="evidence" value="ECO:0007669"/>
    <property type="project" value="InterPro"/>
</dbReference>
<dbReference type="Pfam" id="PF05935">
    <property type="entry name" value="Arylsulfotrans"/>
    <property type="match status" value="1"/>
</dbReference>
<evidence type="ECO:0000313" key="1">
    <source>
        <dbReference type="EMBL" id="EAJ8965298.1"/>
    </source>
</evidence>
<proteinExistence type="predicted"/>